<evidence type="ECO:0000256" key="1">
    <source>
        <dbReference type="SAM" id="MobiDB-lite"/>
    </source>
</evidence>
<evidence type="ECO:0000313" key="4">
    <source>
        <dbReference type="WBParaSite" id="HPLM_0002104701-mRNA-1"/>
    </source>
</evidence>
<evidence type="ECO:0000313" key="2">
    <source>
        <dbReference type="EMBL" id="VDO87512.1"/>
    </source>
</evidence>
<reference evidence="2 3" key="2">
    <citation type="submission" date="2018-11" db="EMBL/GenBank/DDBJ databases">
        <authorList>
            <consortium name="Pathogen Informatics"/>
        </authorList>
    </citation>
    <scope>NUCLEOTIDE SEQUENCE [LARGE SCALE GENOMIC DNA]</scope>
    <source>
        <strain evidence="2 3">MHpl1</strain>
    </source>
</reference>
<proteinExistence type="predicted"/>
<dbReference type="Proteomes" id="UP000268014">
    <property type="component" value="Unassembled WGS sequence"/>
</dbReference>
<evidence type="ECO:0000313" key="3">
    <source>
        <dbReference type="Proteomes" id="UP000268014"/>
    </source>
</evidence>
<feature type="region of interest" description="Disordered" evidence="1">
    <location>
        <begin position="48"/>
        <end position="102"/>
    </location>
</feature>
<dbReference type="EMBL" id="UZAF01022871">
    <property type="protein sequence ID" value="VDO87512.1"/>
    <property type="molecule type" value="Genomic_DNA"/>
</dbReference>
<sequence length="219" mass="24265">MNLALFHSLRIKIFNSSTLPEEGKWNLDELSQGTTCKTKTLRKSARDSIGFDSSSFPAHHKERQPSGCSASRVEMPSAKQHGHEVDCSKQEGNGKGKVDNRTRSFVPLSHEPISSGDCGSSQQAFPLSSLNSVQKHLSTLRSCFTPSGESLKKNVTFSEDLVTTIFYEATNQELTQVPVGDKEQSTDNEKASRCQLFFRYHYTIPTPEVFICVLGQPSC</sequence>
<dbReference type="WBParaSite" id="HPLM_0002104701-mRNA-1">
    <property type="protein sequence ID" value="HPLM_0002104701-mRNA-1"/>
    <property type="gene ID" value="HPLM_0002104701"/>
</dbReference>
<feature type="compositionally biased region" description="Basic and acidic residues" evidence="1">
    <location>
        <begin position="81"/>
        <end position="102"/>
    </location>
</feature>
<accession>A0A0N4X9K5</accession>
<gene>
    <name evidence="2" type="ORF">HPLM_LOCUS21039</name>
</gene>
<protein>
    <submittedName>
        <fullName evidence="4">Protein aurora borealis</fullName>
    </submittedName>
</protein>
<name>A0A0N4X9K5_HAEPC</name>
<dbReference type="AlphaFoldDB" id="A0A0N4X9K5"/>
<reference evidence="4" key="1">
    <citation type="submission" date="2017-02" db="UniProtKB">
        <authorList>
            <consortium name="WormBaseParasite"/>
        </authorList>
    </citation>
    <scope>IDENTIFICATION</scope>
</reference>
<keyword evidence="3" id="KW-1185">Reference proteome</keyword>
<organism evidence="4">
    <name type="scientific">Haemonchus placei</name>
    <name type="common">Barber's pole worm</name>
    <dbReference type="NCBI Taxonomy" id="6290"/>
    <lineage>
        <taxon>Eukaryota</taxon>
        <taxon>Metazoa</taxon>
        <taxon>Ecdysozoa</taxon>
        <taxon>Nematoda</taxon>
        <taxon>Chromadorea</taxon>
        <taxon>Rhabditida</taxon>
        <taxon>Rhabditina</taxon>
        <taxon>Rhabditomorpha</taxon>
        <taxon>Strongyloidea</taxon>
        <taxon>Trichostrongylidae</taxon>
        <taxon>Haemonchus</taxon>
    </lineage>
</organism>